<protein>
    <recommendedName>
        <fullName evidence="2">Death domain-containing protein</fullName>
    </recommendedName>
</protein>
<name>A0A1X7UKX3_AMPQE</name>
<dbReference type="InterPro" id="IPR011029">
    <property type="entry name" value="DEATH-like_dom_sf"/>
</dbReference>
<dbReference type="EnsemblMetazoa" id="Aqu2.1.28625_001">
    <property type="protein sequence ID" value="Aqu2.1.28625_001"/>
    <property type="gene ID" value="Aqu2.1.28625"/>
</dbReference>
<accession>A0A1X7UKX3</accession>
<dbReference type="InParanoid" id="A0A1X7UKX3"/>
<dbReference type="Gene3D" id="1.10.533.10">
    <property type="entry name" value="Death Domain, Fas"/>
    <property type="match status" value="1"/>
</dbReference>
<dbReference type="AlphaFoldDB" id="A0A1X7UKX3"/>
<proteinExistence type="predicted"/>
<evidence type="ECO:0000313" key="1">
    <source>
        <dbReference type="EnsemblMetazoa" id="Aqu2.1.28625_001"/>
    </source>
</evidence>
<sequence length="196" mass="22130">MIDDQPSRQLFVKYLKQLVDWKPFALYLPGITQSDVNIIDKTKKNAKAAIHQIWLQVNPTASWRDVINALKQCKENELAKTIEHQMILESTEGTESMEVIDLTDEATSVHAISVNLCNVTDALYAKGLIPQQTKGDMHVLGLAENKKASYLVHVLEEQLEVSVSDPEQYLIDVCHVLINQQQHTLTDIATSILRQL</sequence>
<organism evidence="1">
    <name type="scientific">Amphimedon queenslandica</name>
    <name type="common">Sponge</name>
    <dbReference type="NCBI Taxonomy" id="400682"/>
    <lineage>
        <taxon>Eukaryota</taxon>
        <taxon>Metazoa</taxon>
        <taxon>Porifera</taxon>
        <taxon>Demospongiae</taxon>
        <taxon>Heteroscleromorpha</taxon>
        <taxon>Haplosclerida</taxon>
        <taxon>Niphatidae</taxon>
        <taxon>Amphimedon</taxon>
    </lineage>
</organism>
<evidence type="ECO:0008006" key="2">
    <source>
        <dbReference type="Google" id="ProtNLM"/>
    </source>
</evidence>
<reference evidence="1" key="1">
    <citation type="submission" date="2017-05" db="UniProtKB">
        <authorList>
            <consortium name="EnsemblMetazoa"/>
        </authorList>
    </citation>
    <scope>IDENTIFICATION</scope>
</reference>